<evidence type="ECO:0000313" key="2">
    <source>
        <dbReference type="EnsemblMetazoa" id="PHUM615940-PA"/>
    </source>
</evidence>
<keyword evidence="3" id="KW-1185">Reference proteome</keyword>
<proteinExistence type="predicted"/>
<evidence type="ECO:0008006" key="4">
    <source>
        <dbReference type="Google" id="ProtNLM"/>
    </source>
</evidence>
<dbReference type="eggNOG" id="KOG3765">
    <property type="taxonomic scope" value="Eukaryota"/>
</dbReference>
<dbReference type="EnsemblMetazoa" id="PHUM615940-RA">
    <property type="protein sequence ID" value="PHUM615940-PA"/>
    <property type="gene ID" value="PHUM615940"/>
</dbReference>
<dbReference type="CTD" id="8239818"/>
<dbReference type="EMBL" id="DS235886">
    <property type="protein sequence ID" value="EEB20419.1"/>
    <property type="molecule type" value="Genomic_DNA"/>
</dbReference>
<evidence type="ECO:0000313" key="3">
    <source>
        <dbReference type="Proteomes" id="UP000009046"/>
    </source>
</evidence>
<dbReference type="OMA" id="HRYICTH"/>
<name>E0W463_PEDHC</name>
<dbReference type="PANTHER" id="PTHR47412:SF1">
    <property type="entry name" value="FI01434P-RELATED"/>
    <property type="match status" value="1"/>
</dbReference>
<dbReference type="KEGG" id="phu:Phum_PHUM615940"/>
<reference evidence="1" key="1">
    <citation type="submission" date="2007-04" db="EMBL/GenBank/DDBJ databases">
        <title>Annotation of Pediculus humanus corporis strain USDA.</title>
        <authorList>
            <person name="Kirkness E."/>
            <person name="Hannick L."/>
            <person name="Hass B."/>
            <person name="Bruggner R."/>
            <person name="Lawson D."/>
            <person name="Bidwell S."/>
            <person name="Joardar V."/>
            <person name="Caler E."/>
            <person name="Walenz B."/>
            <person name="Inman J."/>
            <person name="Schobel S."/>
            <person name="Galinsky K."/>
            <person name="Amedeo P."/>
            <person name="Strausberg R."/>
        </authorList>
    </citation>
    <scope>NUCLEOTIDE SEQUENCE</scope>
    <source>
        <strain evidence="1">USDA</strain>
    </source>
</reference>
<dbReference type="GeneID" id="8239818"/>
<dbReference type="RefSeq" id="XP_002433157.1">
    <property type="nucleotide sequence ID" value="XM_002433112.1"/>
</dbReference>
<dbReference type="Pfam" id="PF13896">
    <property type="entry name" value="Glyco_transf_49"/>
    <property type="match status" value="1"/>
</dbReference>
<dbReference type="STRING" id="121224.E0W463"/>
<gene>
    <name evidence="2" type="primary">8239818</name>
    <name evidence="1" type="ORF">Phum_PHUM615940</name>
</gene>
<dbReference type="PANTHER" id="PTHR47412">
    <property type="entry name" value="FI01434P-RELATED"/>
    <property type="match status" value="1"/>
</dbReference>
<dbReference type="InParanoid" id="E0W463"/>
<evidence type="ECO:0000313" key="1">
    <source>
        <dbReference type="EMBL" id="EEB20419.1"/>
    </source>
</evidence>
<dbReference type="VEuPathDB" id="VectorBase:PHUM615940"/>
<dbReference type="Proteomes" id="UP000009046">
    <property type="component" value="Unassembled WGS sequence"/>
</dbReference>
<sequence length="552" mass="64803">MRLYSLKKCLRIRRVLVFVVIFVLVTTGIKMKDFLKMNNNDYDNDNSGMIIKKYELYKYVGKTFTVGLFLKNQSPGNTTYCNFRLGDSVTFNYTDNDVSYSPELGEKGPYRILYSVVKGFQYNNTETNSVTYVTHITLEFLFHIVEIAKRWSGPISVACFLPGTDTILALKVLEKMCFCVKEMENVDIHFIYPKDHPPKLMSLKNYSFWLDMEEYNIYTPWKMIETNSVQKTSDNNNNNNNTYINDNKTNIKTTTTTSATTNTYEGTCYVPEKILKNSYKSKKNLVYPINVARNVARYGSRSKFILVSDIELLPSDNLVNEFLNMIKRLNEKNKHLGEHYFTKKKHVYVLPVFEVSETEPDVPRTKSQLLDLYEKERAVYFHRYICTHCQRFPGIQRWLQRKVHPRIKTGTIQPLLVVKREFPYHRWEPIYIGTNNEPLYSELLTWEGQQDKMTQMHEMCLLEYRFVILNGAFLVHTPGIKRRHIVKKNTKLLLKKGNLNSIVITNHSSSKVTTDINSAQKNAHMKRNSYLYQIITQDVMGRYKFNPRCRIH</sequence>
<dbReference type="OrthoDB" id="9974378at2759"/>
<reference evidence="1" key="2">
    <citation type="submission" date="2007-04" db="EMBL/GenBank/DDBJ databases">
        <title>The genome of the human body louse.</title>
        <authorList>
            <consortium name="The Human Body Louse Genome Consortium"/>
            <person name="Kirkness E."/>
            <person name="Walenz B."/>
            <person name="Hass B."/>
            <person name="Bruggner R."/>
            <person name="Strausberg R."/>
        </authorList>
    </citation>
    <scope>NUCLEOTIDE SEQUENCE</scope>
    <source>
        <strain evidence="1">USDA</strain>
    </source>
</reference>
<dbReference type="AlphaFoldDB" id="E0W463"/>
<protein>
    <recommendedName>
        <fullName evidence="4">N-acetyllactosaminide beta-1,3-N-acetylglucosaminyltransferase</fullName>
    </recommendedName>
</protein>
<reference evidence="2" key="3">
    <citation type="submission" date="2021-02" db="UniProtKB">
        <authorList>
            <consortium name="EnsemblMetazoa"/>
        </authorList>
    </citation>
    <scope>IDENTIFICATION</scope>
    <source>
        <strain evidence="2">USDA</strain>
    </source>
</reference>
<accession>E0W463</accession>
<dbReference type="EMBL" id="AAZO01007532">
    <property type="status" value="NOT_ANNOTATED_CDS"/>
    <property type="molecule type" value="Genomic_DNA"/>
</dbReference>
<dbReference type="HOGENOM" id="CLU_019238_0_1_1"/>
<organism>
    <name type="scientific">Pediculus humanus subsp. corporis</name>
    <name type="common">Body louse</name>
    <dbReference type="NCBI Taxonomy" id="121224"/>
    <lineage>
        <taxon>Eukaryota</taxon>
        <taxon>Metazoa</taxon>
        <taxon>Ecdysozoa</taxon>
        <taxon>Arthropoda</taxon>
        <taxon>Hexapoda</taxon>
        <taxon>Insecta</taxon>
        <taxon>Pterygota</taxon>
        <taxon>Neoptera</taxon>
        <taxon>Paraneoptera</taxon>
        <taxon>Psocodea</taxon>
        <taxon>Troctomorpha</taxon>
        <taxon>Phthiraptera</taxon>
        <taxon>Anoplura</taxon>
        <taxon>Pediculidae</taxon>
        <taxon>Pediculus</taxon>
    </lineage>
</organism>